<name>A0ABU7M3B1_9BACT</name>
<organism evidence="2 3">
    <name type="scientific">Campylobacter porcelli</name>
    <dbReference type="NCBI Taxonomy" id="1660073"/>
    <lineage>
        <taxon>Bacteria</taxon>
        <taxon>Pseudomonadati</taxon>
        <taxon>Campylobacterota</taxon>
        <taxon>Epsilonproteobacteria</taxon>
        <taxon>Campylobacterales</taxon>
        <taxon>Campylobacteraceae</taxon>
        <taxon>Campylobacter</taxon>
    </lineage>
</organism>
<keyword evidence="3" id="KW-1185">Reference proteome</keyword>
<sequence>MKKLLLLLALSVSIYASDALNIDTLFKKQIGLRSITNLSLTSSGNPNTYSLYPTLNINSVATSWEDTKQLTLSQTFIYTITPKLDVLVNGSASGARNEYFNYNTLEHESSTKYNFDALWLGFIYTFDSIAELIPQARFQSAIAQRQRLSDETKNFWLKSQNLEFSLKGYSDPVIYGIKAGYGYNQKRKFNLANIEYGNSFYFGGDLSIVLSPKISLDLGIEQRFQSAQKINDYKNTNTRSLPTYSVGATYSINSDTALGVNSSFGGSSATPDAVFGMTLWNKF</sequence>
<dbReference type="EMBL" id="JAZBRD010000002">
    <property type="protein sequence ID" value="MEE3744187.1"/>
    <property type="molecule type" value="Genomic_DNA"/>
</dbReference>
<accession>A0ABU7M3B1</accession>
<dbReference type="RefSeq" id="WP_330526021.1">
    <property type="nucleotide sequence ID" value="NZ_JAZBRD010000002.1"/>
</dbReference>
<evidence type="ECO:0000313" key="3">
    <source>
        <dbReference type="Proteomes" id="UP001331664"/>
    </source>
</evidence>
<evidence type="ECO:0008006" key="4">
    <source>
        <dbReference type="Google" id="ProtNLM"/>
    </source>
</evidence>
<protein>
    <recommendedName>
        <fullName evidence="4">HmcD domain-containing protein</fullName>
    </recommendedName>
</protein>
<dbReference type="Proteomes" id="UP001331664">
    <property type="component" value="Unassembled WGS sequence"/>
</dbReference>
<keyword evidence="1" id="KW-0732">Signal</keyword>
<evidence type="ECO:0000313" key="2">
    <source>
        <dbReference type="EMBL" id="MEE3744187.1"/>
    </source>
</evidence>
<feature type="chain" id="PRO_5046473285" description="HmcD domain-containing protein" evidence="1">
    <location>
        <begin position="19"/>
        <end position="283"/>
    </location>
</feature>
<gene>
    <name evidence="2" type="ORF">V2I23_02630</name>
</gene>
<proteinExistence type="predicted"/>
<feature type="signal peptide" evidence="1">
    <location>
        <begin position="1"/>
        <end position="18"/>
    </location>
</feature>
<evidence type="ECO:0000256" key="1">
    <source>
        <dbReference type="SAM" id="SignalP"/>
    </source>
</evidence>
<comment type="caution">
    <text evidence="2">The sequence shown here is derived from an EMBL/GenBank/DDBJ whole genome shotgun (WGS) entry which is preliminary data.</text>
</comment>
<reference evidence="2 3" key="1">
    <citation type="submission" date="2024-01" db="EMBL/GenBank/DDBJ databases">
        <title>Campylobacter porcellus sp. nov.</title>
        <authorList>
            <person name="Papic B."/>
            <person name="Gruntar I."/>
        </authorList>
    </citation>
    <scope>NUCLEOTIDE SEQUENCE [LARGE SCALE GENOMIC DNA]</scope>
    <source>
        <strain evidence="2 3">CX2-4855-23</strain>
    </source>
</reference>